<comment type="caution">
    <text evidence="1">The sequence shown here is derived from an EMBL/GenBank/DDBJ whole genome shotgun (WGS) entry which is preliminary data.</text>
</comment>
<dbReference type="EMBL" id="PSKQ01000019">
    <property type="protein sequence ID" value="MBE8721225.1"/>
    <property type="molecule type" value="Genomic_DNA"/>
</dbReference>
<reference evidence="1 2" key="1">
    <citation type="submission" date="2018-02" db="EMBL/GenBank/DDBJ databases">
        <title>Sphingobacterium KA21.</title>
        <authorList>
            <person name="Vasarhelyi B.M."/>
            <person name="Deshmukh S."/>
            <person name="Balint B."/>
            <person name="Kukolya J."/>
        </authorList>
    </citation>
    <scope>NUCLEOTIDE SEQUENCE [LARGE SCALE GENOMIC DNA]</scope>
    <source>
        <strain evidence="1 2">Ka21</strain>
    </source>
</reference>
<proteinExistence type="predicted"/>
<protein>
    <submittedName>
        <fullName evidence="1">Uncharacterized protein</fullName>
    </submittedName>
</protein>
<accession>A0ABR9T7F2</accession>
<evidence type="ECO:0000313" key="2">
    <source>
        <dbReference type="Proteomes" id="UP000618319"/>
    </source>
</evidence>
<sequence length="201" mass="24260">MRESLLAEKVRQFEDSFKKQLNIFEEREQIRINEEREIEQQQEAFKKKFESSILADIQKLHKKIEQQIASPYLKILFQWHGNMADFCSDEYLGDEIPAYIFYAIDGKQENDDDIFCYSEFLFFAGDMETRSLLVYKCNQQRVQFVHNVDLEKDRILLAEYKLENYDLDAIKSLVYDYLIAELAHKEKNYEVWDPYDNDDWN</sequence>
<gene>
    <name evidence="1" type="ORF">C4F40_10870</name>
</gene>
<dbReference type="Proteomes" id="UP000618319">
    <property type="component" value="Unassembled WGS sequence"/>
</dbReference>
<keyword evidence="2" id="KW-1185">Reference proteome</keyword>
<name>A0ABR9T7F2_9SPHI</name>
<organism evidence="1 2">
    <name type="scientific">Sphingobacterium pedocola</name>
    <dbReference type="NCBI Taxonomy" id="2082722"/>
    <lineage>
        <taxon>Bacteria</taxon>
        <taxon>Pseudomonadati</taxon>
        <taxon>Bacteroidota</taxon>
        <taxon>Sphingobacteriia</taxon>
        <taxon>Sphingobacteriales</taxon>
        <taxon>Sphingobacteriaceae</taxon>
        <taxon>Sphingobacterium</taxon>
    </lineage>
</organism>
<dbReference type="RefSeq" id="WP_196938449.1">
    <property type="nucleotide sequence ID" value="NZ_MU158689.1"/>
</dbReference>
<evidence type="ECO:0000313" key="1">
    <source>
        <dbReference type="EMBL" id="MBE8721225.1"/>
    </source>
</evidence>